<dbReference type="EMBL" id="FOFB01000009">
    <property type="protein sequence ID" value="SEQ41474.1"/>
    <property type="molecule type" value="Genomic_DNA"/>
</dbReference>
<evidence type="ECO:0000256" key="1">
    <source>
        <dbReference type="ARBA" id="ARBA00006429"/>
    </source>
</evidence>
<sequence length="644" mass="68302">MALCTTLFAQSIPSYYDDVNLNLTGQSLQTELSDKVTTSQFSTPSYTPGVWDALKQTDLDPNNSSRVILIYGYSDTDGVSNTDRTRSKDSNGGGTTDWNREHTYPKSLGNPNLGTSGPGADVHHLRPSDVSRNSSRGSRKFADGTGNSGITSQGHWYPGDEFKGDVARMMMYMYLRYGNRCLPSNVGIGTTNSSDANMLNLFLEWNAEDPVSALELQRNPIVETIQGNRNPFIDNPAFATSIWGGPQAEDRFGSGGGGGGGGNTNPFCNSSNTITSFPYAESFESDFGNWVQASAGDDFNWVRRSGSTPSSGTGPSSASAGSSYAYMESSTPNYSTKRAIMYGPCFDLSGKNTADFSFKYHMYGASNMGSLALEASTDGSSWTSVWSRSGNQGNSWQSASVDLDTYLGGTVQLRFNGVTGTTWKGDMAIDELGFSTSASGGGGGGGNVAGSLSITLDNYPEETSWVIRNSSNVTVFSGGTYGNRADGSTFTVPVSLAPGCYTLVFSDTYGDGMCCSYGNGSYTLTNQDNGSTLASGGSFGSSETSSFCVGSSLQSAPEATDTAFRTSGTGEAQAFSLFPNPVGNQLSLRNFPEEAEYRILNASGQLVQQGRATAMVDVSNLPSGTYQFMAVAGDWRVVKRVVKQ</sequence>
<dbReference type="GO" id="GO:0004518">
    <property type="term" value="F:nuclease activity"/>
    <property type="evidence" value="ECO:0007669"/>
    <property type="project" value="UniProtKB-KW"/>
</dbReference>
<dbReference type="PANTHER" id="PTHR33607">
    <property type="entry name" value="ENDONUCLEASE-1"/>
    <property type="match status" value="1"/>
</dbReference>
<dbReference type="SMART" id="SM00137">
    <property type="entry name" value="MAM"/>
    <property type="match status" value="1"/>
</dbReference>
<dbReference type="InterPro" id="IPR013320">
    <property type="entry name" value="ConA-like_dom_sf"/>
</dbReference>
<dbReference type="PROSITE" id="PS50060">
    <property type="entry name" value="MAM_2"/>
    <property type="match status" value="1"/>
</dbReference>
<comment type="similarity">
    <text evidence="1">Belongs to the EndA/NucM nuclease family.</text>
</comment>
<evidence type="ECO:0000313" key="7">
    <source>
        <dbReference type="Proteomes" id="UP000199021"/>
    </source>
</evidence>
<dbReference type="InterPro" id="IPR044925">
    <property type="entry name" value="His-Me_finger_sf"/>
</dbReference>
<feature type="region of interest" description="Disordered" evidence="4">
    <location>
        <begin position="305"/>
        <end position="324"/>
    </location>
</feature>
<dbReference type="SUPFAM" id="SSF49899">
    <property type="entry name" value="Concanavalin A-like lectins/glucanases"/>
    <property type="match status" value="1"/>
</dbReference>
<gene>
    <name evidence="6" type="ORF">SAMN05444359_109104</name>
</gene>
<dbReference type="NCBIfam" id="TIGR04183">
    <property type="entry name" value="Por_Secre_tail"/>
    <property type="match status" value="1"/>
</dbReference>
<keyword evidence="2" id="KW-0540">Nuclease</keyword>
<evidence type="ECO:0000313" key="6">
    <source>
        <dbReference type="EMBL" id="SEQ41474.1"/>
    </source>
</evidence>
<protein>
    <submittedName>
        <fullName evidence="6">Por secretion system C-terminal sorting domain-containing protein</fullName>
    </submittedName>
</protein>
<dbReference type="GO" id="GO:0005975">
    <property type="term" value="P:carbohydrate metabolic process"/>
    <property type="evidence" value="ECO:0007669"/>
    <property type="project" value="UniProtKB-ARBA"/>
</dbReference>
<dbReference type="AlphaFoldDB" id="A0A1H9FUA7"/>
<dbReference type="Gene3D" id="2.60.120.200">
    <property type="match status" value="1"/>
</dbReference>
<feature type="compositionally biased region" description="Low complexity" evidence="4">
    <location>
        <begin position="305"/>
        <end position="323"/>
    </location>
</feature>
<dbReference type="GO" id="GO:0016020">
    <property type="term" value="C:membrane"/>
    <property type="evidence" value="ECO:0007669"/>
    <property type="project" value="InterPro"/>
</dbReference>
<name>A0A1H9FUA7_9BACT</name>
<dbReference type="CDD" id="cd06263">
    <property type="entry name" value="MAM"/>
    <property type="match status" value="1"/>
</dbReference>
<dbReference type="InterPro" id="IPR026444">
    <property type="entry name" value="Secre_tail"/>
</dbReference>
<evidence type="ECO:0000259" key="5">
    <source>
        <dbReference type="PROSITE" id="PS50060"/>
    </source>
</evidence>
<dbReference type="InterPro" id="IPR000998">
    <property type="entry name" value="MAM_dom"/>
</dbReference>
<keyword evidence="7" id="KW-1185">Reference proteome</keyword>
<reference evidence="7" key="1">
    <citation type="submission" date="2016-10" db="EMBL/GenBank/DDBJ databases">
        <authorList>
            <person name="Varghese N."/>
            <person name="Submissions S."/>
        </authorList>
    </citation>
    <scope>NUCLEOTIDE SEQUENCE [LARGE SCALE GENOMIC DNA]</scope>
    <source>
        <strain evidence="7">DSM 24740</strain>
    </source>
</reference>
<dbReference type="PANTHER" id="PTHR33607:SF2">
    <property type="entry name" value="ENDONUCLEASE-1"/>
    <property type="match status" value="1"/>
</dbReference>
<dbReference type="SUPFAM" id="SSF54060">
    <property type="entry name" value="His-Me finger endonucleases"/>
    <property type="match status" value="1"/>
</dbReference>
<dbReference type="GO" id="GO:0004553">
    <property type="term" value="F:hydrolase activity, hydrolyzing O-glycosyl compounds"/>
    <property type="evidence" value="ECO:0007669"/>
    <property type="project" value="UniProtKB-ARBA"/>
</dbReference>
<proteinExistence type="inferred from homology"/>
<evidence type="ECO:0000256" key="2">
    <source>
        <dbReference type="ARBA" id="ARBA00022722"/>
    </source>
</evidence>
<dbReference type="Proteomes" id="UP000199021">
    <property type="component" value="Unassembled WGS sequence"/>
</dbReference>
<dbReference type="InParanoid" id="A0A1H9FUA7"/>
<evidence type="ECO:0000256" key="3">
    <source>
        <dbReference type="ARBA" id="ARBA00022801"/>
    </source>
</evidence>
<dbReference type="Pfam" id="PF18962">
    <property type="entry name" value="Por_Secre_tail"/>
    <property type="match status" value="1"/>
</dbReference>
<accession>A0A1H9FUA7</accession>
<dbReference type="STRING" id="478744.SAMN05444359_109104"/>
<feature type="domain" description="MAM" evidence="5">
    <location>
        <begin position="279"/>
        <end position="441"/>
    </location>
</feature>
<dbReference type="Pfam" id="PF00629">
    <property type="entry name" value="MAM"/>
    <property type="match status" value="1"/>
</dbReference>
<keyword evidence="3" id="KW-0378">Hydrolase</keyword>
<dbReference type="Pfam" id="PF04231">
    <property type="entry name" value="Endonuclease_1"/>
    <property type="match status" value="1"/>
</dbReference>
<feature type="region of interest" description="Disordered" evidence="4">
    <location>
        <begin position="79"/>
        <end position="155"/>
    </location>
</feature>
<dbReference type="InterPro" id="IPR007346">
    <property type="entry name" value="Endonuclease-I"/>
</dbReference>
<evidence type="ECO:0000256" key="4">
    <source>
        <dbReference type="SAM" id="MobiDB-lite"/>
    </source>
</evidence>
<organism evidence="6 7">
    <name type="scientific">Neolewinella agarilytica</name>
    <dbReference type="NCBI Taxonomy" id="478744"/>
    <lineage>
        <taxon>Bacteria</taxon>
        <taxon>Pseudomonadati</taxon>
        <taxon>Bacteroidota</taxon>
        <taxon>Saprospiria</taxon>
        <taxon>Saprospirales</taxon>
        <taxon>Lewinellaceae</taxon>
        <taxon>Neolewinella</taxon>
    </lineage>
</organism>
<dbReference type="NCBIfam" id="NF038128">
    <property type="entry name" value="choice_anch_J"/>
    <property type="match status" value="1"/>
</dbReference>